<comment type="caution">
    <text evidence="1">The sequence shown here is derived from an EMBL/GenBank/DDBJ whole genome shotgun (WGS) entry which is preliminary data.</text>
</comment>
<protein>
    <submittedName>
        <fullName evidence="1">Uncharacterized protein</fullName>
    </submittedName>
</protein>
<sequence length="320" mass="33948">MSDLSNGVSPVTRRLRAYFAPVNRATGVPTIFDAARDGRFGLDTPPAPWLDLGWCEAFRRRSGEGTNSGVSPLQAGSPAFTATQVRTLFEAIVEIEFTCWGKLQMALACGSQQMNLLETGNAAAPNGSGGIAAAPVPLQPGSTASSLQIGSAATGFSVGDLVSVDVDYTGQTGYLGSGVSGTYLRSPSEVNGDQNYIRRISLNVGRIATINAGALELEAPLLAGAPAAGMQLSRMIGFVDREGGCFFQEWSALFVMQGEQGDRVIYHYPRLQTMQGAAETRETLSPPLDRLRLAGAFRALPVIDTSDSERVLCFRSYLPA</sequence>
<evidence type="ECO:0000313" key="1">
    <source>
        <dbReference type="EMBL" id="RZU41831.1"/>
    </source>
</evidence>
<proteinExistence type="predicted"/>
<dbReference type="AlphaFoldDB" id="A0A4Q7YX99"/>
<accession>A0A4Q7YX99</accession>
<evidence type="ECO:0000313" key="2">
    <source>
        <dbReference type="Proteomes" id="UP000292958"/>
    </source>
</evidence>
<name>A0A4Q7YX99_9BACT</name>
<dbReference type="RefSeq" id="WP_242617985.1">
    <property type="nucleotide sequence ID" value="NZ_SHKW01000001.1"/>
</dbReference>
<dbReference type="Proteomes" id="UP000292958">
    <property type="component" value="Unassembled WGS sequence"/>
</dbReference>
<gene>
    <name evidence="1" type="ORF">BDD14_3368</name>
</gene>
<organism evidence="1 2">
    <name type="scientific">Edaphobacter modestus</name>
    <dbReference type="NCBI Taxonomy" id="388466"/>
    <lineage>
        <taxon>Bacteria</taxon>
        <taxon>Pseudomonadati</taxon>
        <taxon>Acidobacteriota</taxon>
        <taxon>Terriglobia</taxon>
        <taxon>Terriglobales</taxon>
        <taxon>Acidobacteriaceae</taxon>
        <taxon>Edaphobacter</taxon>
    </lineage>
</organism>
<reference evidence="1 2" key="1">
    <citation type="submission" date="2019-02" db="EMBL/GenBank/DDBJ databases">
        <title>Genomic Encyclopedia of Archaeal and Bacterial Type Strains, Phase II (KMG-II): from individual species to whole genera.</title>
        <authorList>
            <person name="Goeker M."/>
        </authorList>
    </citation>
    <scope>NUCLEOTIDE SEQUENCE [LARGE SCALE GENOMIC DNA]</scope>
    <source>
        <strain evidence="1 2">DSM 18101</strain>
    </source>
</reference>
<keyword evidence="2" id="KW-1185">Reference proteome</keyword>
<dbReference type="EMBL" id="SHKW01000001">
    <property type="protein sequence ID" value="RZU41831.1"/>
    <property type="molecule type" value="Genomic_DNA"/>
</dbReference>